<evidence type="ECO:0000256" key="5">
    <source>
        <dbReference type="ARBA" id="ARBA00051722"/>
    </source>
</evidence>
<feature type="active site" evidence="6">
    <location>
        <position position="19"/>
    </location>
</feature>
<comment type="caution">
    <text evidence="8">The sequence shown here is derived from an EMBL/GenBank/DDBJ whole genome shotgun (WGS) entry which is preliminary data.</text>
</comment>
<dbReference type="InterPro" id="IPR023485">
    <property type="entry name" value="Ptyr_pPase"/>
</dbReference>
<dbReference type="FunFam" id="3.40.50.2300:FF:000041">
    <property type="entry name" value="Low molecular weight protein-tyrosine-phosphatase"/>
    <property type="match status" value="1"/>
</dbReference>
<evidence type="ECO:0000259" key="7">
    <source>
        <dbReference type="SMART" id="SM00226"/>
    </source>
</evidence>
<accession>A0A085A515</accession>
<dbReference type="EC" id="3.1.3.48" evidence="2"/>
<dbReference type="EMBL" id="JMTB01000091">
    <property type="protein sequence ID" value="KFC05310.1"/>
    <property type="molecule type" value="Genomic_DNA"/>
</dbReference>
<evidence type="ECO:0000256" key="2">
    <source>
        <dbReference type="ARBA" id="ARBA00013064"/>
    </source>
</evidence>
<dbReference type="PANTHER" id="PTHR11717:SF31">
    <property type="entry name" value="LOW MOLECULAR WEIGHT PROTEIN-TYROSINE-PHOSPHATASE ETP-RELATED"/>
    <property type="match status" value="1"/>
</dbReference>
<dbReference type="RefSeq" id="WP_038158264.1">
    <property type="nucleotide sequence ID" value="NZ_JMTB01000091.1"/>
</dbReference>
<feature type="active site" description="Proton donor" evidence="6">
    <location>
        <position position="119"/>
    </location>
</feature>
<evidence type="ECO:0000313" key="9">
    <source>
        <dbReference type="Proteomes" id="UP000028630"/>
    </source>
</evidence>
<comment type="similarity">
    <text evidence="1">Belongs to the low molecular weight phosphotyrosine protein phosphatase family.</text>
</comment>
<dbReference type="Gene3D" id="3.40.50.2300">
    <property type="match status" value="1"/>
</dbReference>
<proteinExistence type="inferred from homology"/>
<evidence type="ECO:0000256" key="1">
    <source>
        <dbReference type="ARBA" id="ARBA00011063"/>
    </source>
</evidence>
<reference evidence="9" key="1">
    <citation type="submission" date="2014-05" db="EMBL/GenBank/DDBJ databases">
        <title>ATOL: Assembling a taxonomically balanced genome-scale reconstruction of the evolutionary history of the Enterobacteriaceae.</title>
        <authorList>
            <person name="Plunkett G. III"/>
            <person name="Neeno-Eckwall E.C."/>
            <person name="Glasner J.D."/>
            <person name="Perna N.T."/>
        </authorList>
    </citation>
    <scope>NUCLEOTIDE SEQUENCE [LARGE SCALE GENOMIC DNA]</scope>
    <source>
        <strain evidence="9">ATCC 49490</strain>
    </source>
</reference>
<dbReference type="GO" id="GO:0004725">
    <property type="term" value="F:protein tyrosine phosphatase activity"/>
    <property type="evidence" value="ECO:0007669"/>
    <property type="project" value="UniProtKB-EC"/>
</dbReference>
<dbReference type="eggNOG" id="COG0394">
    <property type="taxonomic scope" value="Bacteria"/>
</dbReference>
<keyword evidence="4" id="KW-0904">Protein phosphatase</keyword>
<name>A0A085A515_9ENTR</name>
<dbReference type="InterPro" id="IPR036196">
    <property type="entry name" value="Ptyr_pPase_sf"/>
</dbReference>
<keyword evidence="3 8" id="KW-0378">Hydrolase</keyword>
<sequence length="147" mass="15832">MAKLRFHSILVLCTGNLCRSPIGEQLLRQALPQMRVESAGTCGVSGQPADATAMAVAAGHGLSLSGHVARKVTAGMLRDVDLILVMEPAHIEQVTVMAPDVRGKTLLFGQWLGGKKIPDPYGKSREAFEHVYSLLAQATQEWAKRLS</sequence>
<protein>
    <recommendedName>
        <fullName evidence="2">protein-tyrosine-phosphatase</fullName>
        <ecNumber evidence="2">3.1.3.48</ecNumber>
    </recommendedName>
</protein>
<gene>
    <name evidence="8" type="primary">etp</name>
    <name evidence="8" type="ORF">GTGU_02894</name>
</gene>
<evidence type="ECO:0000256" key="3">
    <source>
        <dbReference type="ARBA" id="ARBA00022801"/>
    </source>
</evidence>
<dbReference type="SUPFAM" id="SSF52788">
    <property type="entry name" value="Phosphotyrosine protein phosphatases I"/>
    <property type="match status" value="1"/>
</dbReference>
<dbReference type="InterPro" id="IPR017867">
    <property type="entry name" value="Tyr_phospatase_low_mol_wt"/>
</dbReference>
<feature type="active site" description="Nucleophile" evidence="6">
    <location>
        <position position="13"/>
    </location>
</feature>
<dbReference type="SMART" id="SM00226">
    <property type="entry name" value="LMWPc"/>
    <property type="match status" value="1"/>
</dbReference>
<dbReference type="InterPro" id="IPR050438">
    <property type="entry name" value="LMW_PTPase"/>
</dbReference>
<dbReference type="PRINTS" id="PR00719">
    <property type="entry name" value="LMWPTPASE"/>
</dbReference>
<dbReference type="Pfam" id="PF01451">
    <property type="entry name" value="LMWPc"/>
    <property type="match status" value="1"/>
</dbReference>
<organism evidence="8 9">
    <name type="scientific">Trabulsiella guamensis ATCC 49490</name>
    <dbReference type="NCBI Taxonomy" id="1005994"/>
    <lineage>
        <taxon>Bacteria</taxon>
        <taxon>Pseudomonadati</taxon>
        <taxon>Pseudomonadota</taxon>
        <taxon>Gammaproteobacteria</taxon>
        <taxon>Enterobacterales</taxon>
        <taxon>Enterobacteriaceae</taxon>
        <taxon>Trabulsiella</taxon>
    </lineage>
</organism>
<evidence type="ECO:0000313" key="8">
    <source>
        <dbReference type="EMBL" id="KFC05310.1"/>
    </source>
</evidence>
<feature type="domain" description="Phosphotyrosine protein phosphatase I" evidence="7">
    <location>
        <begin position="7"/>
        <end position="145"/>
    </location>
</feature>
<dbReference type="PANTHER" id="PTHR11717">
    <property type="entry name" value="LOW MOLECULAR WEIGHT PROTEIN TYROSINE PHOSPHATASE"/>
    <property type="match status" value="1"/>
</dbReference>
<evidence type="ECO:0000256" key="6">
    <source>
        <dbReference type="PIRSR" id="PIRSR617867-1"/>
    </source>
</evidence>
<evidence type="ECO:0000256" key="4">
    <source>
        <dbReference type="ARBA" id="ARBA00022912"/>
    </source>
</evidence>
<dbReference type="AlphaFoldDB" id="A0A085A515"/>
<comment type="catalytic activity">
    <reaction evidence="5">
        <text>O-phospho-L-tyrosyl-[protein] + H2O = L-tyrosyl-[protein] + phosphate</text>
        <dbReference type="Rhea" id="RHEA:10684"/>
        <dbReference type="Rhea" id="RHEA-COMP:10136"/>
        <dbReference type="Rhea" id="RHEA-COMP:20101"/>
        <dbReference type="ChEBI" id="CHEBI:15377"/>
        <dbReference type="ChEBI" id="CHEBI:43474"/>
        <dbReference type="ChEBI" id="CHEBI:46858"/>
        <dbReference type="ChEBI" id="CHEBI:61978"/>
        <dbReference type="EC" id="3.1.3.48"/>
    </reaction>
</comment>
<keyword evidence="9" id="KW-1185">Reference proteome</keyword>
<dbReference type="Proteomes" id="UP000028630">
    <property type="component" value="Unassembled WGS sequence"/>
</dbReference>
<dbReference type="CDD" id="cd16343">
    <property type="entry name" value="LMWPTP"/>
    <property type="match status" value="1"/>
</dbReference>
<dbReference type="OrthoDB" id="9784339at2"/>